<evidence type="ECO:0000313" key="7">
    <source>
        <dbReference type="Proteomes" id="UP001157418"/>
    </source>
</evidence>
<evidence type="ECO:0000259" key="5">
    <source>
        <dbReference type="PROSITE" id="PS50102"/>
    </source>
</evidence>
<dbReference type="GO" id="GO:0003723">
    <property type="term" value="F:RNA binding"/>
    <property type="evidence" value="ECO:0007669"/>
    <property type="project" value="UniProtKB-UniRule"/>
</dbReference>
<dbReference type="InterPro" id="IPR050907">
    <property type="entry name" value="SRSF"/>
</dbReference>
<name>A0AAU9NCB8_9ASTR</name>
<evidence type="ECO:0000256" key="1">
    <source>
        <dbReference type="ARBA" id="ARBA00022664"/>
    </source>
</evidence>
<dbReference type="AlphaFoldDB" id="A0AAU9NCB8"/>
<dbReference type="InterPro" id="IPR000504">
    <property type="entry name" value="RRM_dom"/>
</dbReference>
<dbReference type="InterPro" id="IPR035979">
    <property type="entry name" value="RBD_domain_sf"/>
</dbReference>
<protein>
    <recommendedName>
        <fullName evidence="5">RRM domain-containing protein</fullName>
    </recommendedName>
</protein>
<evidence type="ECO:0000313" key="6">
    <source>
        <dbReference type="EMBL" id="CAH1435768.1"/>
    </source>
</evidence>
<dbReference type="InterPro" id="IPR012677">
    <property type="entry name" value="Nucleotide-bd_a/b_plait_sf"/>
</dbReference>
<dbReference type="PANTHER" id="PTHR23147">
    <property type="entry name" value="SERINE/ARGININE RICH SPLICING FACTOR"/>
    <property type="match status" value="1"/>
</dbReference>
<reference evidence="6 7" key="1">
    <citation type="submission" date="2022-01" db="EMBL/GenBank/DDBJ databases">
        <authorList>
            <person name="Xiong W."/>
            <person name="Schranz E."/>
        </authorList>
    </citation>
    <scope>NUCLEOTIDE SEQUENCE [LARGE SCALE GENOMIC DNA]</scope>
</reference>
<dbReference type="Pfam" id="PF00076">
    <property type="entry name" value="RRM_1"/>
    <property type="match status" value="1"/>
</dbReference>
<accession>A0AAU9NCB8</accession>
<dbReference type="EMBL" id="CAKMRJ010004445">
    <property type="protein sequence ID" value="CAH1435768.1"/>
    <property type="molecule type" value="Genomic_DNA"/>
</dbReference>
<dbReference type="CDD" id="cd00590">
    <property type="entry name" value="RRM_SF"/>
    <property type="match status" value="1"/>
</dbReference>
<evidence type="ECO:0000256" key="2">
    <source>
        <dbReference type="ARBA" id="ARBA00022728"/>
    </source>
</evidence>
<dbReference type="Gene3D" id="3.30.70.330">
    <property type="match status" value="1"/>
</dbReference>
<gene>
    <name evidence="6" type="ORF">LVIROSA_LOCUS22182</name>
</gene>
<dbReference type="SMART" id="SM00360">
    <property type="entry name" value="RRM"/>
    <property type="match status" value="1"/>
</dbReference>
<proteinExistence type="predicted"/>
<feature type="domain" description="RRM" evidence="5">
    <location>
        <begin position="26"/>
        <end position="103"/>
    </location>
</feature>
<dbReference type="Proteomes" id="UP001157418">
    <property type="component" value="Unassembled WGS sequence"/>
</dbReference>
<dbReference type="GO" id="GO:0006397">
    <property type="term" value="P:mRNA processing"/>
    <property type="evidence" value="ECO:0007669"/>
    <property type="project" value="UniProtKB-KW"/>
</dbReference>
<keyword evidence="2" id="KW-0747">Spliceosome</keyword>
<evidence type="ECO:0000256" key="3">
    <source>
        <dbReference type="ARBA" id="ARBA00023187"/>
    </source>
</evidence>
<keyword evidence="4" id="KW-0694">RNA-binding</keyword>
<dbReference type="SUPFAM" id="SSF54928">
    <property type="entry name" value="RNA-binding domain, RBD"/>
    <property type="match status" value="1"/>
</dbReference>
<organism evidence="6 7">
    <name type="scientific">Lactuca virosa</name>
    <dbReference type="NCBI Taxonomy" id="75947"/>
    <lineage>
        <taxon>Eukaryota</taxon>
        <taxon>Viridiplantae</taxon>
        <taxon>Streptophyta</taxon>
        <taxon>Embryophyta</taxon>
        <taxon>Tracheophyta</taxon>
        <taxon>Spermatophyta</taxon>
        <taxon>Magnoliopsida</taxon>
        <taxon>eudicotyledons</taxon>
        <taxon>Gunneridae</taxon>
        <taxon>Pentapetalae</taxon>
        <taxon>asterids</taxon>
        <taxon>campanulids</taxon>
        <taxon>Asterales</taxon>
        <taxon>Asteraceae</taxon>
        <taxon>Cichorioideae</taxon>
        <taxon>Cichorieae</taxon>
        <taxon>Lactucinae</taxon>
        <taxon>Lactuca</taxon>
    </lineage>
</organism>
<keyword evidence="1" id="KW-0507">mRNA processing</keyword>
<evidence type="ECO:0000256" key="4">
    <source>
        <dbReference type="PROSITE-ProRule" id="PRU00176"/>
    </source>
</evidence>
<sequence length="135" mass="15300">MVGASEWTEVRRKKNTTSREIPKDETSFFVTNIPNGATKSEFRKLFSHVGRLTDIYFGDKRGYNGKNFGFIRYIGVDQPKEMEKRLQGVQCRGKILEINIAKHGRKPLNDNRVTTAKLQVPKSKNFDCGASGFVG</sequence>
<dbReference type="PROSITE" id="PS50102">
    <property type="entry name" value="RRM"/>
    <property type="match status" value="1"/>
</dbReference>
<comment type="caution">
    <text evidence="6">The sequence shown here is derived from an EMBL/GenBank/DDBJ whole genome shotgun (WGS) entry which is preliminary data.</text>
</comment>
<keyword evidence="7" id="KW-1185">Reference proteome</keyword>
<dbReference type="GO" id="GO:0008380">
    <property type="term" value="P:RNA splicing"/>
    <property type="evidence" value="ECO:0007669"/>
    <property type="project" value="UniProtKB-KW"/>
</dbReference>
<dbReference type="GO" id="GO:0005681">
    <property type="term" value="C:spliceosomal complex"/>
    <property type="evidence" value="ECO:0007669"/>
    <property type="project" value="UniProtKB-KW"/>
</dbReference>
<keyword evidence="3" id="KW-0508">mRNA splicing</keyword>